<evidence type="ECO:0000313" key="1">
    <source>
        <dbReference type="EMBL" id="SVB83875.1"/>
    </source>
</evidence>
<dbReference type="AlphaFoldDB" id="A0A382H9S6"/>
<protein>
    <submittedName>
        <fullName evidence="1">Uncharacterized protein</fullName>
    </submittedName>
</protein>
<organism evidence="1">
    <name type="scientific">marine metagenome</name>
    <dbReference type="NCBI Taxonomy" id="408172"/>
    <lineage>
        <taxon>unclassified sequences</taxon>
        <taxon>metagenomes</taxon>
        <taxon>ecological metagenomes</taxon>
    </lineage>
</organism>
<dbReference type="EMBL" id="UINC01059925">
    <property type="protein sequence ID" value="SVB83875.1"/>
    <property type="molecule type" value="Genomic_DNA"/>
</dbReference>
<reference evidence="1" key="1">
    <citation type="submission" date="2018-05" db="EMBL/GenBank/DDBJ databases">
        <authorList>
            <person name="Lanie J.A."/>
            <person name="Ng W.-L."/>
            <person name="Kazmierczak K.M."/>
            <person name="Andrzejewski T.M."/>
            <person name="Davidsen T.M."/>
            <person name="Wayne K.J."/>
            <person name="Tettelin H."/>
            <person name="Glass J.I."/>
            <person name="Rusch D."/>
            <person name="Podicherti R."/>
            <person name="Tsui H.-C.T."/>
            <person name="Winkler M.E."/>
        </authorList>
    </citation>
    <scope>NUCLEOTIDE SEQUENCE</scope>
</reference>
<sequence>MTLLHVVLFVLTASVRLQRPWWVPLAMAQ</sequence>
<accession>A0A382H9S6</accession>
<name>A0A382H9S6_9ZZZZ</name>
<proteinExistence type="predicted"/>
<feature type="non-terminal residue" evidence="1">
    <location>
        <position position="29"/>
    </location>
</feature>
<gene>
    <name evidence="1" type="ORF">METZ01_LOCUS236729</name>
</gene>